<keyword evidence="2" id="KW-0812">Transmembrane</keyword>
<evidence type="ECO:0000313" key="4">
    <source>
        <dbReference type="RefSeq" id="XP_065674057.1"/>
    </source>
</evidence>
<feature type="compositionally biased region" description="Basic and acidic residues" evidence="1">
    <location>
        <begin position="19"/>
        <end position="28"/>
    </location>
</feature>
<dbReference type="Proteomes" id="UP001652625">
    <property type="component" value="Chromosome 14"/>
</dbReference>
<dbReference type="Gene3D" id="3.20.20.190">
    <property type="entry name" value="Phosphatidylinositol (PI) phosphodiesterase"/>
    <property type="match status" value="1"/>
</dbReference>
<feature type="compositionally biased region" description="Polar residues" evidence="1">
    <location>
        <begin position="1"/>
        <end position="14"/>
    </location>
</feature>
<evidence type="ECO:0000256" key="2">
    <source>
        <dbReference type="SAM" id="Phobius"/>
    </source>
</evidence>
<protein>
    <submittedName>
        <fullName evidence="4">Uncharacterized protein LOC136091001</fullName>
    </submittedName>
</protein>
<keyword evidence="3" id="KW-1185">Reference proteome</keyword>
<accession>A0ABM4DHT5</accession>
<gene>
    <name evidence="4" type="primary">LOC136091001</name>
</gene>
<name>A0ABM4DHT5_HYDVU</name>
<feature type="transmembrane region" description="Helical" evidence="2">
    <location>
        <begin position="124"/>
        <end position="145"/>
    </location>
</feature>
<dbReference type="GeneID" id="136091001"/>
<evidence type="ECO:0000313" key="3">
    <source>
        <dbReference type="Proteomes" id="UP001652625"/>
    </source>
</evidence>
<sequence>MNSVIESSNQNPTETVLKPIKEEHDPDGNTRSFAATFNEYYNKYNSYFWNGPTDNPTLKETRKKIVVLENLLGNGIRFGLPYTSFDIQDQYETDDYTVFSLDNYYNKKRSVTDQFDKAKFRCKIINYLSAVGVGAIISVTIPFAISTIINPFLKTLIYQNKFQYFGIVVADYPDIDLVNLIIERNPPTSIYNGQVLTSKNHLQSSSGRYRAIFSNPKEFYVCAI</sequence>
<proteinExistence type="predicted"/>
<feature type="region of interest" description="Disordered" evidence="1">
    <location>
        <begin position="1"/>
        <end position="28"/>
    </location>
</feature>
<keyword evidence="2" id="KW-1133">Transmembrane helix</keyword>
<organism evidence="3 4">
    <name type="scientific">Hydra vulgaris</name>
    <name type="common">Hydra</name>
    <name type="synonym">Hydra attenuata</name>
    <dbReference type="NCBI Taxonomy" id="6087"/>
    <lineage>
        <taxon>Eukaryota</taxon>
        <taxon>Metazoa</taxon>
        <taxon>Cnidaria</taxon>
        <taxon>Hydrozoa</taxon>
        <taxon>Hydroidolina</taxon>
        <taxon>Anthoathecata</taxon>
        <taxon>Aplanulata</taxon>
        <taxon>Hydridae</taxon>
        <taxon>Hydra</taxon>
    </lineage>
</organism>
<dbReference type="InterPro" id="IPR017946">
    <property type="entry name" value="PLC-like_Pdiesterase_TIM-brl"/>
</dbReference>
<keyword evidence="2" id="KW-0472">Membrane</keyword>
<dbReference type="SUPFAM" id="SSF51695">
    <property type="entry name" value="PLC-like phosphodiesterases"/>
    <property type="match status" value="1"/>
</dbReference>
<reference evidence="4" key="1">
    <citation type="submission" date="2025-08" db="UniProtKB">
        <authorList>
            <consortium name="RefSeq"/>
        </authorList>
    </citation>
    <scope>IDENTIFICATION</scope>
</reference>
<dbReference type="RefSeq" id="XP_065674057.1">
    <property type="nucleotide sequence ID" value="XM_065817985.1"/>
</dbReference>
<evidence type="ECO:0000256" key="1">
    <source>
        <dbReference type="SAM" id="MobiDB-lite"/>
    </source>
</evidence>